<name>A0A4Y9ADG4_9BACI</name>
<sequence>MITCSCRKGENQDVCIADVSPLTIVTFGTSSPEATVSIVAALEDNADVSKGNVIGSNMLNITVVVGLTAIMNPLKVKRETVKTAKETAVNAQTDGCSAPSIFRHTFQSDDQERLRQFRKTNHCKQAPQEIEVPSPDINDVS</sequence>
<dbReference type="GO" id="GO:0055085">
    <property type="term" value="P:transmembrane transport"/>
    <property type="evidence" value="ECO:0007669"/>
    <property type="project" value="InterPro"/>
</dbReference>
<evidence type="ECO:0000313" key="6">
    <source>
        <dbReference type="EMBL" id="TFJ92421.1"/>
    </source>
</evidence>
<evidence type="ECO:0000259" key="5">
    <source>
        <dbReference type="Pfam" id="PF01699"/>
    </source>
</evidence>
<evidence type="ECO:0000313" key="7">
    <source>
        <dbReference type="Proteomes" id="UP000298484"/>
    </source>
</evidence>
<keyword evidence="7" id="KW-1185">Reference proteome</keyword>
<keyword evidence="4" id="KW-0472">Membrane</keyword>
<dbReference type="AlphaFoldDB" id="A0A4Y9ADG4"/>
<evidence type="ECO:0000256" key="1">
    <source>
        <dbReference type="ARBA" id="ARBA00004141"/>
    </source>
</evidence>
<keyword evidence="2" id="KW-0812">Transmembrane</keyword>
<dbReference type="InterPro" id="IPR004837">
    <property type="entry name" value="NaCa_Exmemb"/>
</dbReference>
<dbReference type="EMBL" id="SRHY01000022">
    <property type="protein sequence ID" value="TFJ92421.1"/>
    <property type="molecule type" value="Genomic_DNA"/>
</dbReference>
<gene>
    <name evidence="6" type="ORF">E4U82_12280</name>
</gene>
<dbReference type="OrthoDB" id="9794225at2"/>
<keyword evidence="3" id="KW-1133">Transmembrane helix</keyword>
<evidence type="ECO:0000256" key="2">
    <source>
        <dbReference type="ARBA" id="ARBA00022692"/>
    </source>
</evidence>
<dbReference type="Proteomes" id="UP000298484">
    <property type="component" value="Unassembled WGS sequence"/>
</dbReference>
<reference evidence="6 7" key="1">
    <citation type="submission" date="2019-03" db="EMBL/GenBank/DDBJ databases">
        <title>Genome sequence of Lentibacillus salicampi ATCC BAA-719.</title>
        <authorList>
            <person name="Maclea K.S."/>
            <person name="Simoes Junior M."/>
        </authorList>
    </citation>
    <scope>NUCLEOTIDE SEQUENCE [LARGE SCALE GENOMIC DNA]</scope>
    <source>
        <strain evidence="6 7">ATCC BAA-719</strain>
    </source>
</reference>
<comment type="caution">
    <text evidence="6">The sequence shown here is derived from an EMBL/GenBank/DDBJ whole genome shotgun (WGS) entry which is preliminary data.</text>
</comment>
<organism evidence="6 7">
    <name type="scientific">Lentibacillus salicampi</name>
    <dbReference type="NCBI Taxonomy" id="175306"/>
    <lineage>
        <taxon>Bacteria</taxon>
        <taxon>Bacillati</taxon>
        <taxon>Bacillota</taxon>
        <taxon>Bacilli</taxon>
        <taxon>Bacillales</taxon>
        <taxon>Bacillaceae</taxon>
        <taxon>Lentibacillus</taxon>
    </lineage>
</organism>
<dbReference type="Gene3D" id="1.20.1420.30">
    <property type="entry name" value="NCX, central ion-binding region"/>
    <property type="match status" value="1"/>
</dbReference>
<evidence type="ECO:0000256" key="4">
    <source>
        <dbReference type="ARBA" id="ARBA00023136"/>
    </source>
</evidence>
<dbReference type="Pfam" id="PF01699">
    <property type="entry name" value="Na_Ca_ex"/>
    <property type="match status" value="1"/>
</dbReference>
<feature type="domain" description="Sodium/calcium exchanger membrane region" evidence="5">
    <location>
        <begin position="22"/>
        <end position="83"/>
    </location>
</feature>
<proteinExistence type="predicted"/>
<dbReference type="GO" id="GO:0016020">
    <property type="term" value="C:membrane"/>
    <property type="evidence" value="ECO:0007669"/>
    <property type="project" value="UniProtKB-SubCell"/>
</dbReference>
<accession>A0A4Y9ADG4</accession>
<protein>
    <recommendedName>
        <fullName evidence="5">Sodium/calcium exchanger membrane region domain-containing protein</fullName>
    </recommendedName>
</protein>
<dbReference type="InterPro" id="IPR044880">
    <property type="entry name" value="NCX_ion-bd_dom_sf"/>
</dbReference>
<comment type="subcellular location">
    <subcellularLocation>
        <location evidence="1">Membrane</location>
        <topology evidence="1">Multi-pass membrane protein</topology>
    </subcellularLocation>
</comment>
<evidence type="ECO:0000256" key="3">
    <source>
        <dbReference type="ARBA" id="ARBA00022989"/>
    </source>
</evidence>